<gene>
    <name evidence="1" type="ORF">GCM10017771_92710</name>
</gene>
<evidence type="ECO:0000313" key="1">
    <source>
        <dbReference type="EMBL" id="GHE68967.1"/>
    </source>
</evidence>
<organism evidence="1 2">
    <name type="scientific">Streptomyces capitiformicae</name>
    <dbReference type="NCBI Taxonomy" id="2014920"/>
    <lineage>
        <taxon>Bacteria</taxon>
        <taxon>Bacillati</taxon>
        <taxon>Actinomycetota</taxon>
        <taxon>Actinomycetes</taxon>
        <taxon>Kitasatosporales</taxon>
        <taxon>Streptomycetaceae</taxon>
        <taxon>Streptomyces</taxon>
    </lineage>
</organism>
<reference evidence="1" key="2">
    <citation type="submission" date="2020-09" db="EMBL/GenBank/DDBJ databases">
        <authorList>
            <person name="Sun Q."/>
            <person name="Zhou Y."/>
        </authorList>
    </citation>
    <scope>NUCLEOTIDE SEQUENCE</scope>
    <source>
        <strain evidence="1">CGMCC 4.7403</strain>
    </source>
</reference>
<proteinExistence type="predicted"/>
<keyword evidence="2" id="KW-1185">Reference proteome</keyword>
<accession>A0A918ZUA8</accession>
<protein>
    <submittedName>
        <fullName evidence="1">Uncharacterized protein</fullName>
    </submittedName>
</protein>
<sequence>MALGRVVDALDEAGTDAGGAASGELEQPAVISAAAIARIHLRGPVMGEG</sequence>
<dbReference type="AlphaFoldDB" id="A0A918ZUA8"/>
<dbReference type="Proteomes" id="UP000603227">
    <property type="component" value="Unassembled WGS sequence"/>
</dbReference>
<name>A0A918ZUA8_9ACTN</name>
<comment type="caution">
    <text evidence="1">The sequence shown here is derived from an EMBL/GenBank/DDBJ whole genome shotgun (WGS) entry which is preliminary data.</text>
</comment>
<evidence type="ECO:0000313" key="2">
    <source>
        <dbReference type="Proteomes" id="UP000603227"/>
    </source>
</evidence>
<reference evidence="1" key="1">
    <citation type="journal article" date="2014" name="Int. J. Syst. Evol. Microbiol.">
        <title>Complete genome sequence of Corynebacterium casei LMG S-19264T (=DSM 44701T), isolated from a smear-ripened cheese.</title>
        <authorList>
            <consortium name="US DOE Joint Genome Institute (JGI-PGF)"/>
            <person name="Walter F."/>
            <person name="Albersmeier A."/>
            <person name="Kalinowski J."/>
            <person name="Ruckert C."/>
        </authorList>
    </citation>
    <scope>NUCLEOTIDE SEQUENCE</scope>
    <source>
        <strain evidence="1">CGMCC 4.7403</strain>
    </source>
</reference>
<dbReference type="EMBL" id="BNAT01000072">
    <property type="protein sequence ID" value="GHE68967.1"/>
    <property type="molecule type" value="Genomic_DNA"/>
</dbReference>